<evidence type="ECO:0000256" key="1">
    <source>
        <dbReference type="ARBA" id="ARBA00004173"/>
    </source>
</evidence>
<dbReference type="SMR" id="A0A0P8XFA1"/>
<evidence type="ECO:0000256" key="6">
    <source>
        <dbReference type="ARBA" id="ARBA00023128"/>
    </source>
</evidence>
<evidence type="ECO:0000313" key="7">
    <source>
        <dbReference type="EMBL" id="KPU73239.1"/>
    </source>
</evidence>
<dbReference type="GO" id="GO:0034551">
    <property type="term" value="P:mitochondrial respiratory chain complex III assembly"/>
    <property type="evidence" value="ECO:0007669"/>
    <property type="project" value="EnsemblMetazoa"/>
</dbReference>
<dbReference type="PANTHER" id="PTHR13143:SF6">
    <property type="entry name" value="TETRATRICOPEPTIDE REPEAT PROTEIN 19, MITOCHONDRIAL"/>
    <property type="match status" value="1"/>
</dbReference>
<dbReference type="InterPro" id="IPR040395">
    <property type="entry name" value="TTC19"/>
</dbReference>
<evidence type="ECO:0000256" key="3">
    <source>
        <dbReference type="ARBA" id="ARBA00022737"/>
    </source>
</evidence>
<comment type="subcellular location">
    <subcellularLocation>
        <location evidence="1">Mitochondrion</location>
    </subcellularLocation>
</comment>
<dbReference type="Pfam" id="PF13424">
    <property type="entry name" value="TPR_12"/>
    <property type="match status" value="1"/>
</dbReference>
<dbReference type="SUPFAM" id="SSF48452">
    <property type="entry name" value="TPR-like"/>
    <property type="match status" value="1"/>
</dbReference>
<keyword evidence="8" id="KW-1185">Reference proteome</keyword>
<evidence type="ECO:0000256" key="5">
    <source>
        <dbReference type="ARBA" id="ARBA00022946"/>
    </source>
</evidence>
<protein>
    <submittedName>
        <fullName evidence="7">Uncharacterized protein, isoform C</fullName>
    </submittedName>
</protein>
<dbReference type="Gene3D" id="1.25.40.10">
    <property type="entry name" value="Tetratricopeptide repeat domain"/>
    <property type="match status" value="1"/>
</dbReference>
<gene>
    <name evidence="7" type="primary">Dana\GF15216</name>
    <name evidence="7" type="synonym">dana_GLEANR_15982</name>
    <name evidence="7" type="ORF">GF15216</name>
</gene>
<evidence type="ECO:0000256" key="2">
    <source>
        <dbReference type="ARBA" id="ARBA00008219"/>
    </source>
</evidence>
<dbReference type="Proteomes" id="UP000007801">
    <property type="component" value="Unassembled WGS sequence"/>
</dbReference>
<dbReference type="EMBL" id="CH902620">
    <property type="protein sequence ID" value="KPU73239.1"/>
    <property type="molecule type" value="Genomic_DNA"/>
</dbReference>
<proteinExistence type="inferred from homology"/>
<keyword evidence="6" id="KW-0496">Mitochondrion</keyword>
<evidence type="ECO:0000256" key="4">
    <source>
        <dbReference type="ARBA" id="ARBA00022803"/>
    </source>
</evidence>
<dbReference type="OrthoDB" id="5986190at2759"/>
<name>A0A0P8XFA1_DROAN</name>
<keyword evidence="3" id="KW-0677">Repeat</keyword>
<keyword evidence="4" id="KW-0802">TPR repeat</keyword>
<dbReference type="AlphaFoldDB" id="A0A0P8XFA1"/>
<dbReference type="InterPro" id="IPR011990">
    <property type="entry name" value="TPR-like_helical_dom_sf"/>
</dbReference>
<organism evidence="7 8">
    <name type="scientific">Drosophila ananassae</name>
    <name type="common">Fruit fly</name>
    <dbReference type="NCBI Taxonomy" id="7217"/>
    <lineage>
        <taxon>Eukaryota</taxon>
        <taxon>Metazoa</taxon>
        <taxon>Ecdysozoa</taxon>
        <taxon>Arthropoda</taxon>
        <taxon>Hexapoda</taxon>
        <taxon>Insecta</taxon>
        <taxon>Pterygota</taxon>
        <taxon>Neoptera</taxon>
        <taxon>Endopterygota</taxon>
        <taxon>Diptera</taxon>
        <taxon>Brachycera</taxon>
        <taxon>Muscomorpha</taxon>
        <taxon>Ephydroidea</taxon>
        <taxon>Drosophilidae</taxon>
        <taxon>Drosophila</taxon>
        <taxon>Sophophora</taxon>
    </lineage>
</organism>
<dbReference type="PANTHER" id="PTHR13143">
    <property type="entry name" value="TETRATRICOPEPTIDE REPEAT PROTEIN 19"/>
    <property type="match status" value="1"/>
</dbReference>
<evidence type="ECO:0000313" key="8">
    <source>
        <dbReference type="Proteomes" id="UP000007801"/>
    </source>
</evidence>
<accession>A0A0P8XFA1</accession>
<dbReference type="GO" id="GO:0005743">
    <property type="term" value="C:mitochondrial inner membrane"/>
    <property type="evidence" value="ECO:0007669"/>
    <property type="project" value="TreeGrafter"/>
</dbReference>
<comment type="similarity">
    <text evidence="2">Belongs to the TTC19 family.</text>
</comment>
<keyword evidence="5" id="KW-0809">Transit peptide</keyword>
<reference evidence="7 8" key="1">
    <citation type="journal article" date="2007" name="Nature">
        <title>Evolution of genes and genomes on the Drosophila phylogeny.</title>
        <authorList>
            <consortium name="Drosophila 12 Genomes Consortium"/>
            <person name="Clark A.G."/>
            <person name="Eisen M.B."/>
            <person name="Smith D.R."/>
            <person name="Bergman C.M."/>
            <person name="Oliver B."/>
            <person name="Markow T.A."/>
            <person name="Kaufman T.C."/>
            <person name="Kellis M."/>
            <person name="Gelbart W."/>
            <person name="Iyer V.N."/>
            <person name="Pollard D.A."/>
            <person name="Sackton T.B."/>
            <person name="Larracuente A.M."/>
            <person name="Singh N.D."/>
            <person name="Abad J.P."/>
            <person name="Abt D.N."/>
            <person name="Adryan B."/>
            <person name="Aguade M."/>
            <person name="Akashi H."/>
            <person name="Anderson W.W."/>
            <person name="Aquadro C.F."/>
            <person name="Ardell D.H."/>
            <person name="Arguello R."/>
            <person name="Artieri C.G."/>
            <person name="Barbash D.A."/>
            <person name="Barker D."/>
            <person name="Barsanti P."/>
            <person name="Batterham P."/>
            <person name="Batzoglou S."/>
            <person name="Begun D."/>
            <person name="Bhutkar A."/>
            <person name="Blanco E."/>
            <person name="Bosak S.A."/>
            <person name="Bradley R.K."/>
            <person name="Brand A.D."/>
            <person name="Brent M.R."/>
            <person name="Brooks A.N."/>
            <person name="Brown R.H."/>
            <person name="Butlin R.K."/>
            <person name="Caggese C."/>
            <person name="Calvi B.R."/>
            <person name="Bernardo de Carvalho A."/>
            <person name="Caspi A."/>
            <person name="Castrezana S."/>
            <person name="Celniker S.E."/>
            <person name="Chang J.L."/>
            <person name="Chapple C."/>
            <person name="Chatterji S."/>
            <person name="Chinwalla A."/>
            <person name="Civetta A."/>
            <person name="Clifton S.W."/>
            <person name="Comeron J.M."/>
            <person name="Costello J.C."/>
            <person name="Coyne J.A."/>
            <person name="Daub J."/>
            <person name="David R.G."/>
            <person name="Delcher A.L."/>
            <person name="Delehaunty K."/>
            <person name="Do C.B."/>
            <person name="Ebling H."/>
            <person name="Edwards K."/>
            <person name="Eickbush T."/>
            <person name="Evans J.D."/>
            <person name="Filipski A."/>
            <person name="Findeiss S."/>
            <person name="Freyhult E."/>
            <person name="Fulton L."/>
            <person name="Fulton R."/>
            <person name="Garcia A.C."/>
            <person name="Gardiner A."/>
            <person name="Garfield D.A."/>
            <person name="Garvin B.E."/>
            <person name="Gibson G."/>
            <person name="Gilbert D."/>
            <person name="Gnerre S."/>
            <person name="Godfrey J."/>
            <person name="Good R."/>
            <person name="Gotea V."/>
            <person name="Gravely B."/>
            <person name="Greenberg A.J."/>
            <person name="Griffiths-Jones S."/>
            <person name="Gross S."/>
            <person name="Guigo R."/>
            <person name="Gustafson E.A."/>
            <person name="Haerty W."/>
            <person name="Hahn M.W."/>
            <person name="Halligan D.L."/>
            <person name="Halpern A.L."/>
            <person name="Halter G.M."/>
            <person name="Han M.V."/>
            <person name="Heger A."/>
            <person name="Hillier L."/>
            <person name="Hinrichs A.S."/>
            <person name="Holmes I."/>
            <person name="Hoskins R.A."/>
            <person name="Hubisz M.J."/>
            <person name="Hultmark D."/>
            <person name="Huntley M.A."/>
            <person name="Jaffe D.B."/>
            <person name="Jagadeeshan S."/>
            <person name="Jeck W.R."/>
            <person name="Johnson J."/>
            <person name="Jones C.D."/>
            <person name="Jordan W.C."/>
            <person name="Karpen G.H."/>
            <person name="Kataoka E."/>
            <person name="Keightley P.D."/>
            <person name="Kheradpour P."/>
            <person name="Kirkness E.F."/>
            <person name="Koerich L.B."/>
            <person name="Kristiansen K."/>
            <person name="Kudrna D."/>
            <person name="Kulathinal R.J."/>
            <person name="Kumar S."/>
            <person name="Kwok R."/>
            <person name="Lander E."/>
            <person name="Langley C.H."/>
            <person name="Lapoint R."/>
            <person name="Lazzaro B.P."/>
            <person name="Lee S.J."/>
            <person name="Levesque L."/>
            <person name="Li R."/>
            <person name="Lin C.F."/>
            <person name="Lin M.F."/>
            <person name="Lindblad-Toh K."/>
            <person name="Llopart A."/>
            <person name="Long M."/>
            <person name="Low L."/>
            <person name="Lozovsky E."/>
            <person name="Lu J."/>
            <person name="Luo M."/>
            <person name="Machado C.A."/>
            <person name="Makalowski W."/>
            <person name="Marzo M."/>
            <person name="Matsuda M."/>
            <person name="Matzkin L."/>
            <person name="McAllister B."/>
            <person name="McBride C.S."/>
            <person name="McKernan B."/>
            <person name="McKernan K."/>
            <person name="Mendez-Lago M."/>
            <person name="Minx P."/>
            <person name="Mollenhauer M.U."/>
            <person name="Montooth K."/>
            <person name="Mount S.M."/>
            <person name="Mu X."/>
            <person name="Myers E."/>
            <person name="Negre B."/>
            <person name="Newfeld S."/>
            <person name="Nielsen R."/>
            <person name="Noor M.A."/>
            <person name="O'Grady P."/>
            <person name="Pachter L."/>
            <person name="Papaceit M."/>
            <person name="Parisi M.J."/>
            <person name="Parisi M."/>
            <person name="Parts L."/>
            <person name="Pedersen J.S."/>
            <person name="Pesole G."/>
            <person name="Phillippy A.M."/>
            <person name="Ponting C.P."/>
            <person name="Pop M."/>
            <person name="Porcelli D."/>
            <person name="Powell J.R."/>
            <person name="Prohaska S."/>
            <person name="Pruitt K."/>
            <person name="Puig M."/>
            <person name="Quesneville H."/>
            <person name="Ram K.R."/>
            <person name="Rand D."/>
            <person name="Rasmussen M.D."/>
            <person name="Reed L.K."/>
            <person name="Reenan R."/>
            <person name="Reily A."/>
            <person name="Remington K.A."/>
            <person name="Rieger T.T."/>
            <person name="Ritchie M.G."/>
            <person name="Robin C."/>
            <person name="Rogers Y.H."/>
            <person name="Rohde C."/>
            <person name="Rozas J."/>
            <person name="Rubenfield M.J."/>
            <person name="Ruiz A."/>
            <person name="Russo S."/>
            <person name="Salzberg S.L."/>
            <person name="Sanchez-Gracia A."/>
            <person name="Saranga D.J."/>
            <person name="Sato H."/>
            <person name="Schaeffer S.W."/>
            <person name="Schatz M.C."/>
            <person name="Schlenke T."/>
            <person name="Schwartz R."/>
            <person name="Segarra C."/>
            <person name="Singh R.S."/>
            <person name="Sirot L."/>
            <person name="Sirota M."/>
            <person name="Sisneros N.B."/>
            <person name="Smith C.D."/>
            <person name="Smith T.F."/>
            <person name="Spieth J."/>
            <person name="Stage D.E."/>
            <person name="Stark A."/>
            <person name="Stephan W."/>
            <person name="Strausberg R.L."/>
            <person name="Strempel S."/>
            <person name="Sturgill D."/>
            <person name="Sutton G."/>
            <person name="Sutton G.G."/>
            <person name="Tao W."/>
            <person name="Teichmann S."/>
            <person name="Tobari Y.N."/>
            <person name="Tomimura Y."/>
            <person name="Tsolas J.M."/>
            <person name="Valente V.L."/>
            <person name="Venter E."/>
            <person name="Venter J.C."/>
            <person name="Vicario S."/>
            <person name="Vieira F.G."/>
            <person name="Vilella A.J."/>
            <person name="Villasante A."/>
            <person name="Walenz B."/>
            <person name="Wang J."/>
            <person name="Wasserman M."/>
            <person name="Watts T."/>
            <person name="Wilson D."/>
            <person name="Wilson R.K."/>
            <person name="Wing R.A."/>
            <person name="Wolfner M.F."/>
            <person name="Wong A."/>
            <person name="Wong G.K."/>
            <person name="Wu C.I."/>
            <person name="Wu G."/>
            <person name="Yamamoto D."/>
            <person name="Yang H.P."/>
            <person name="Yang S.P."/>
            <person name="Yorke J.A."/>
            <person name="Yoshida K."/>
            <person name="Zdobnov E."/>
            <person name="Zhang P."/>
            <person name="Zhang Y."/>
            <person name="Zimin A.V."/>
            <person name="Baldwin J."/>
            <person name="Abdouelleil A."/>
            <person name="Abdulkadir J."/>
            <person name="Abebe A."/>
            <person name="Abera B."/>
            <person name="Abreu J."/>
            <person name="Acer S.C."/>
            <person name="Aftuck L."/>
            <person name="Alexander A."/>
            <person name="An P."/>
            <person name="Anderson E."/>
            <person name="Anderson S."/>
            <person name="Arachi H."/>
            <person name="Azer M."/>
            <person name="Bachantsang P."/>
            <person name="Barry A."/>
            <person name="Bayul T."/>
            <person name="Berlin A."/>
            <person name="Bessette D."/>
            <person name="Bloom T."/>
            <person name="Blye J."/>
            <person name="Boguslavskiy L."/>
            <person name="Bonnet C."/>
            <person name="Boukhgalter B."/>
            <person name="Bourzgui I."/>
            <person name="Brown A."/>
            <person name="Cahill P."/>
            <person name="Channer S."/>
            <person name="Cheshatsang Y."/>
            <person name="Chuda L."/>
            <person name="Citroen M."/>
            <person name="Collymore A."/>
            <person name="Cooke P."/>
            <person name="Costello M."/>
            <person name="D'Aco K."/>
            <person name="Daza R."/>
            <person name="De Haan G."/>
            <person name="DeGray S."/>
            <person name="DeMaso C."/>
            <person name="Dhargay N."/>
            <person name="Dooley K."/>
            <person name="Dooley E."/>
            <person name="Doricent M."/>
            <person name="Dorje P."/>
            <person name="Dorjee K."/>
            <person name="Dupes A."/>
            <person name="Elong R."/>
            <person name="Falk J."/>
            <person name="Farina A."/>
            <person name="Faro S."/>
            <person name="Ferguson D."/>
            <person name="Fisher S."/>
            <person name="Foley C.D."/>
            <person name="Franke A."/>
            <person name="Friedrich D."/>
            <person name="Gadbois L."/>
            <person name="Gearin G."/>
            <person name="Gearin C.R."/>
            <person name="Giannoukos G."/>
            <person name="Goode T."/>
            <person name="Graham J."/>
            <person name="Grandbois E."/>
            <person name="Grewal S."/>
            <person name="Gyaltsen K."/>
            <person name="Hafez N."/>
            <person name="Hagos B."/>
            <person name="Hall J."/>
            <person name="Henson C."/>
            <person name="Hollinger A."/>
            <person name="Honan T."/>
            <person name="Huard M.D."/>
            <person name="Hughes L."/>
            <person name="Hurhula B."/>
            <person name="Husby M.E."/>
            <person name="Kamat A."/>
            <person name="Kanga B."/>
            <person name="Kashin S."/>
            <person name="Khazanovich D."/>
            <person name="Kisner P."/>
            <person name="Lance K."/>
            <person name="Lara M."/>
            <person name="Lee W."/>
            <person name="Lennon N."/>
            <person name="Letendre F."/>
            <person name="LeVine R."/>
            <person name="Lipovsky A."/>
            <person name="Liu X."/>
            <person name="Liu J."/>
            <person name="Liu S."/>
            <person name="Lokyitsang T."/>
            <person name="Lokyitsang Y."/>
            <person name="Lubonja R."/>
            <person name="Lui A."/>
            <person name="MacDonald P."/>
            <person name="Magnisalis V."/>
            <person name="Maru K."/>
            <person name="Matthews C."/>
            <person name="McCusker W."/>
            <person name="McDonough S."/>
            <person name="Mehta T."/>
            <person name="Meldrim J."/>
            <person name="Meneus L."/>
            <person name="Mihai O."/>
            <person name="Mihalev A."/>
            <person name="Mihova T."/>
            <person name="Mittelman R."/>
            <person name="Mlenga V."/>
            <person name="Montmayeur A."/>
            <person name="Mulrain L."/>
            <person name="Navidi A."/>
            <person name="Naylor J."/>
            <person name="Negash T."/>
            <person name="Nguyen T."/>
            <person name="Nguyen N."/>
            <person name="Nicol R."/>
            <person name="Norbu C."/>
            <person name="Norbu N."/>
            <person name="Novod N."/>
            <person name="O'Neill B."/>
            <person name="Osman S."/>
            <person name="Markiewicz E."/>
            <person name="Oyono O.L."/>
            <person name="Patti C."/>
            <person name="Phunkhang P."/>
            <person name="Pierre F."/>
            <person name="Priest M."/>
            <person name="Raghuraman S."/>
            <person name="Rege F."/>
            <person name="Reyes R."/>
            <person name="Rise C."/>
            <person name="Rogov P."/>
            <person name="Ross K."/>
            <person name="Ryan E."/>
            <person name="Settipalli S."/>
            <person name="Shea T."/>
            <person name="Sherpa N."/>
            <person name="Shi L."/>
            <person name="Shih D."/>
            <person name="Sparrow T."/>
            <person name="Spaulding J."/>
            <person name="Stalker J."/>
            <person name="Stange-Thomann N."/>
            <person name="Stavropoulos S."/>
            <person name="Stone C."/>
            <person name="Strader C."/>
            <person name="Tesfaye S."/>
            <person name="Thomson T."/>
            <person name="Thoulutsang Y."/>
            <person name="Thoulutsang D."/>
            <person name="Topham K."/>
            <person name="Topping I."/>
            <person name="Tsamla T."/>
            <person name="Vassiliev H."/>
            <person name="Vo A."/>
            <person name="Wangchuk T."/>
            <person name="Wangdi T."/>
            <person name="Weiand M."/>
            <person name="Wilkinson J."/>
            <person name="Wilson A."/>
            <person name="Yadav S."/>
            <person name="Young G."/>
            <person name="Yu Q."/>
            <person name="Zembek L."/>
            <person name="Zhong D."/>
            <person name="Zimmer A."/>
            <person name="Zwirko Z."/>
            <person name="Jaffe D.B."/>
            <person name="Alvarez P."/>
            <person name="Brockman W."/>
            <person name="Butler J."/>
            <person name="Chin C."/>
            <person name="Gnerre S."/>
            <person name="Grabherr M."/>
            <person name="Kleber M."/>
            <person name="Mauceli E."/>
            <person name="MacCallum I."/>
        </authorList>
    </citation>
    <scope>NUCLEOTIDE SEQUENCE [LARGE SCALE GENOMIC DNA]</scope>
    <source>
        <strain evidence="8">Tucson 14024-0371.13</strain>
    </source>
</reference>
<sequence length="181" mass="20512">MAQLQGDLEKSFQGFTWTLQQLAKLLEKIPEDKDIQELYGLTKNWFGQLLMKQGNYSEARKLFKEAYDTLVDVYGTVNEASVTILNNISVAYVNLEKYAEARETLMLAMDLAKELKDVTQEGILQANLGLVYLREGLLKQAENACRLAWKMGKQHGNPDALEQAEYCLNEIKTTLNGEKGQ</sequence>